<dbReference type="GeneID" id="37194392"/>
<keyword evidence="3" id="KW-1185">Reference proteome</keyword>
<dbReference type="Proteomes" id="UP000248961">
    <property type="component" value="Unassembled WGS sequence"/>
</dbReference>
<sequence length="117" mass="13518">MQWLRQPAEEQTTWSTVTVATGQCQGNERTNIHPQINSIPISVQFDSISTPHSLLNYPINHHRNRPQLHVAMRPCDWRRVDRETEHPLRPDGLKRENTTAGTRRKGKKIRSIQPPAV</sequence>
<dbReference type="VEuPathDB" id="FungiDB:BO97DRAFT_141418"/>
<proteinExistence type="predicted"/>
<dbReference type="AlphaFoldDB" id="A0A395HQW6"/>
<dbReference type="RefSeq" id="XP_025549496.1">
    <property type="nucleotide sequence ID" value="XM_025690103.1"/>
</dbReference>
<accession>A0A395HQW6</accession>
<protein>
    <submittedName>
        <fullName evidence="2">Uncharacterized protein</fullName>
    </submittedName>
</protein>
<gene>
    <name evidence="2" type="ORF">BO97DRAFT_141418</name>
</gene>
<feature type="compositionally biased region" description="Basic and acidic residues" evidence="1">
    <location>
        <begin position="83"/>
        <end position="97"/>
    </location>
</feature>
<reference evidence="2 3" key="1">
    <citation type="submission" date="2018-02" db="EMBL/GenBank/DDBJ databases">
        <title>The genomes of Aspergillus section Nigri reveals drivers in fungal speciation.</title>
        <authorList>
            <consortium name="DOE Joint Genome Institute"/>
            <person name="Vesth T.C."/>
            <person name="Nybo J."/>
            <person name="Theobald S."/>
            <person name="Brandl J."/>
            <person name="Frisvad J.C."/>
            <person name="Nielsen K.F."/>
            <person name="Lyhne E.K."/>
            <person name="Kogle M.E."/>
            <person name="Kuo A."/>
            <person name="Riley R."/>
            <person name="Clum A."/>
            <person name="Nolan M."/>
            <person name="Lipzen A."/>
            <person name="Salamov A."/>
            <person name="Henrissat B."/>
            <person name="Wiebenga A."/>
            <person name="De vries R.P."/>
            <person name="Grigoriev I.V."/>
            <person name="Mortensen U.H."/>
            <person name="Andersen M.R."/>
            <person name="Baker S.E."/>
        </authorList>
    </citation>
    <scope>NUCLEOTIDE SEQUENCE [LARGE SCALE GENOMIC DNA]</scope>
    <source>
        <strain evidence="2 3">CBS 101889</strain>
    </source>
</reference>
<feature type="region of interest" description="Disordered" evidence="1">
    <location>
        <begin position="83"/>
        <end position="117"/>
    </location>
</feature>
<dbReference type="EMBL" id="KZ824296">
    <property type="protein sequence ID" value="RAL10342.1"/>
    <property type="molecule type" value="Genomic_DNA"/>
</dbReference>
<organism evidence="2 3">
    <name type="scientific">Aspergillus homomorphus (strain CBS 101889)</name>
    <dbReference type="NCBI Taxonomy" id="1450537"/>
    <lineage>
        <taxon>Eukaryota</taxon>
        <taxon>Fungi</taxon>
        <taxon>Dikarya</taxon>
        <taxon>Ascomycota</taxon>
        <taxon>Pezizomycotina</taxon>
        <taxon>Eurotiomycetes</taxon>
        <taxon>Eurotiomycetidae</taxon>
        <taxon>Eurotiales</taxon>
        <taxon>Aspergillaceae</taxon>
        <taxon>Aspergillus</taxon>
        <taxon>Aspergillus subgen. Circumdati</taxon>
    </lineage>
</organism>
<evidence type="ECO:0000256" key="1">
    <source>
        <dbReference type="SAM" id="MobiDB-lite"/>
    </source>
</evidence>
<evidence type="ECO:0000313" key="2">
    <source>
        <dbReference type="EMBL" id="RAL10342.1"/>
    </source>
</evidence>
<name>A0A395HQW6_ASPHC</name>
<evidence type="ECO:0000313" key="3">
    <source>
        <dbReference type="Proteomes" id="UP000248961"/>
    </source>
</evidence>